<name>A0A1P8K987_9BURK</name>
<keyword evidence="6" id="KW-0653">Protein transport</keyword>
<evidence type="ECO:0000313" key="9">
    <source>
        <dbReference type="EMBL" id="APW42573.1"/>
    </source>
</evidence>
<evidence type="ECO:0000256" key="2">
    <source>
        <dbReference type="ARBA" id="ARBA00022475"/>
    </source>
</evidence>
<gene>
    <name evidence="9" type="ORF">RS694_08545</name>
</gene>
<dbReference type="InterPro" id="IPR002898">
    <property type="entry name" value="MotA_ExbB_proton_chnl"/>
</dbReference>
<feature type="domain" description="MotA/TolQ/ExbB proton channel" evidence="8">
    <location>
        <begin position="88"/>
        <end position="157"/>
    </location>
</feature>
<evidence type="ECO:0000256" key="5">
    <source>
        <dbReference type="ARBA" id="ARBA00023136"/>
    </source>
</evidence>
<dbReference type="GO" id="GO:0005886">
    <property type="term" value="C:plasma membrane"/>
    <property type="evidence" value="ECO:0007669"/>
    <property type="project" value="UniProtKB-SubCell"/>
</dbReference>
<dbReference type="AlphaFoldDB" id="A0A1P8K987"/>
<dbReference type="eggNOG" id="COG0811">
    <property type="taxonomic scope" value="Bacteria"/>
</dbReference>
<evidence type="ECO:0000256" key="4">
    <source>
        <dbReference type="ARBA" id="ARBA00022989"/>
    </source>
</evidence>
<feature type="transmembrane region" description="Helical" evidence="7">
    <location>
        <begin position="86"/>
        <end position="104"/>
    </location>
</feature>
<keyword evidence="10" id="KW-1185">Reference proteome</keyword>
<keyword evidence="3 7" id="KW-0812">Transmembrane</keyword>
<dbReference type="Pfam" id="PF01618">
    <property type="entry name" value="MotA_ExbB"/>
    <property type="match status" value="1"/>
</dbReference>
<comment type="subcellular location">
    <subcellularLocation>
        <location evidence="1">Cell membrane</location>
        <topology evidence="1">Multi-pass membrane protein</topology>
    </subcellularLocation>
    <subcellularLocation>
        <location evidence="6">Membrane</location>
        <topology evidence="6">Multi-pass membrane protein</topology>
    </subcellularLocation>
</comment>
<dbReference type="EMBL" id="CP019239">
    <property type="protein sequence ID" value="APW42573.1"/>
    <property type="molecule type" value="Genomic_DNA"/>
</dbReference>
<keyword evidence="4 7" id="KW-1133">Transmembrane helix</keyword>
<proteinExistence type="inferred from homology"/>
<organism evidence="9 10">
    <name type="scientific">Rhodoferax saidenbachensis</name>
    <dbReference type="NCBI Taxonomy" id="1484693"/>
    <lineage>
        <taxon>Bacteria</taxon>
        <taxon>Pseudomonadati</taxon>
        <taxon>Pseudomonadota</taxon>
        <taxon>Betaproteobacteria</taxon>
        <taxon>Burkholderiales</taxon>
        <taxon>Comamonadaceae</taxon>
        <taxon>Rhodoferax</taxon>
    </lineage>
</organism>
<keyword evidence="6" id="KW-0813">Transport</keyword>
<keyword evidence="5 7" id="KW-0472">Membrane</keyword>
<feature type="transmembrane region" description="Helical" evidence="7">
    <location>
        <begin position="124"/>
        <end position="143"/>
    </location>
</feature>
<keyword evidence="2" id="KW-1003">Cell membrane</keyword>
<evidence type="ECO:0000256" key="6">
    <source>
        <dbReference type="RuleBase" id="RU004057"/>
    </source>
</evidence>
<dbReference type="Proteomes" id="UP000186110">
    <property type="component" value="Chromosome"/>
</dbReference>
<feature type="transmembrane region" description="Helical" evidence="7">
    <location>
        <begin position="20"/>
        <end position="42"/>
    </location>
</feature>
<evidence type="ECO:0000259" key="8">
    <source>
        <dbReference type="Pfam" id="PF01618"/>
    </source>
</evidence>
<protein>
    <submittedName>
        <fullName evidence="9">Biopolymer transporter ExbD</fullName>
    </submittedName>
</protein>
<evidence type="ECO:0000256" key="3">
    <source>
        <dbReference type="ARBA" id="ARBA00022692"/>
    </source>
</evidence>
<evidence type="ECO:0000256" key="1">
    <source>
        <dbReference type="ARBA" id="ARBA00004651"/>
    </source>
</evidence>
<evidence type="ECO:0000313" key="10">
    <source>
        <dbReference type="Proteomes" id="UP000186110"/>
    </source>
</evidence>
<dbReference type="RefSeq" id="WP_029708803.1">
    <property type="nucleotide sequence ID" value="NZ_CP019239.1"/>
</dbReference>
<dbReference type="STRING" id="1484693.RS694_08545"/>
<comment type="similarity">
    <text evidence="6">Belongs to the exbB/tolQ family.</text>
</comment>
<reference evidence="9 10" key="1">
    <citation type="submission" date="2017-01" db="EMBL/GenBank/DDBJ databases">
        <authorList>
            <person name="Mah S.A."/>
            <person name="Swanson W.J."/>
            <person name="Moy G.W."/>
            <person name="Vacquier V.D."/>
        </authorList>
    </citation>
    <scope>NUCLEOTIDE SEQUENCE [LARGE SCALE GENOMIC DNA]</scope>
    <source>
        <strain evidence="9 10">DSM 22694</strain>
    </source>
</reference>
<accession>A0A1P8K987</accession>
<dbReference type="GO" id="GO:0015031">
    <property type="term" value="P:protein transport"/>
    <property type="evidence" value="ECO:0007669"/>
    <property type="project" value="UniProtKB-KW"/>
</dbReference>
<evidence type="ECO:0000256" key="7">
    <source>
        <dbReference type="SAM" id="Phobius"/>
    </source>
</evidence>
<dbReference type="KEGG" id="rsb:RS694_08545"/>
<sequence length="163" mass="18068">MSQSSMIEIFMYQVGQLFLLPVLSLVALLFVYALYVLGSFTVQTLQRRNPEKLGGFPLMRYVAKRPEATEDELDLFAHKLLEPERLASRIAPMLGLVGTMIPMGPALKSLSDGNLAQVSGSLTVAFSAVILALIAASITYWVANVRRRWLAEELVTLQQRKAV</sequence>